<evidence type="ECO:0000259" key="10">
    <source>
        <dbReference type="PROSITE" id="PS51194"/>
    </source>
</evidence>
<sequence length="376" mass="41848">MEAPIPVPIDTIIQCIHEATLEQLQNVAGNLIPVELMPSATFIDALSAHEKTKALKACLIIFVLSRSGKVPRQFQLIASLATLAGRDSMITSATGSGKTLCILIPMLLRPNQIFILISPLKRLQAGQVEEFRKWGIKVVAVNEDSTDDPKYWESIRKDTQLYIDRKFAQNIFHVSVDESHTVVAAGMPKEGLPAFRPDYGALDEFRLLLPAKTSFQALSETSNPYVKSIVKKKLSLKSNTLDLKMTINRPNITYATHRLVGGTNNLQNLDFLVPDGYDQPFEKKYLIFADKKANSRDIARHINLRFSKRMQALGIARHYHGGMSTDYLEQTYSSFASKDGKCRIMIATKGASTGIDIADIDTVINFGIFESKDEGI</sequence>
<evidence type="ECO:0000256" key="6">
    <source>
        <dbReference type="ARBA" id="ARBA00023242"/>
    </source>
</evidence>
<dbReference type="HOGENOM" id="CLU_001103_19_6_1"/>
<dbReference type="InterPro" id="IPR027417">
    <property type="entry name" value="P-loop_NTPase"/>
</dbReference>
<dbReference type="Proteomes" id="UP000054166">
    <property type="component" value="Unassembled WGS sequence"/>
</dbReference>
<keyword evidence="12" id="KW-1185">Reference proteome</keyword>
<dbReference type="GO" id="GO:0005737">
    <property type="term" value="C:cytoplasm"/>
    <property type="evidence" value="ECO:0007669"/>
    <property type="project" value="TreeGrafter"/>
</dbReference>
<dbReference type="Gene3D" id="3.40.50.300">
    <property type="entry name" value="P-loop containing nucleotide triphosphate hydrolases"/>
    <property type="match status" value="2"/>
</dbReference>
<dbReference type="EC" id="5.6.2.4" evidence="8"/>
<evidence type="ECO:0000256" key="3">
    <source>
        <dbReference type="ARBA" id="ARBA00022840"/>
    </source>
</evidence>
<dbReference type="InParanoid" id="A0A0C3B2F4"/>
<keyword evidence="2" id="KW-0547">Nucleotide-binding</keyword>
<dbReference type="GO" id="GO:0043138">
    <property type="term" value="F:3'-5' DNA helicase activity"/>
    <property type="evidence" value="ECO:0007669"/>
    <property type="project" value="UniProtKB-EC"/>
</dbReference>
<dbReference type="SUPFAM" id="SSF52540">
    <property type="entry name" value="P-loop containing nucleoside triphosphate hydrolases"/>
    <property type="match status" value="2"/>
</dbReference>
<dbReference type="InterPro" id="IPR014001">
    <property type="entry name" value="Helicase_ATP-bd"/>
</dbReference>
<dbReference type="OrthoDB" id="10261556at2759"/>
<dbReference type="EMBL" id="KN833004">
    <property type="protein sequence ID" value="KIM80398.1"/>
    <property type="molecule type" value="Genomic_DNA"/>
</dbReference>
<evidence type="ECO:0000256" key="5">
    <source>
        <dbReference type="ARBA" id="ARBA00023235"/>
    </source>
</evidence>
<dbReference type="PANTHER" id="PTHR13710:SF153">
    <property type="entry name" value="RECQ-LIKE DNA HELICASE BLM"/>
    <property type="match status" value="1"/>
</dbReference>
<dbReference type="PROSITE" id="PS51192">
    <property type="entry name" value="HELICASE_ATP_BIND_1"/>
    <property type="match status" value="1"/>
</dbReference>
<evidence type="ECO:0000313" key="11">
    <source>
        <dbReference type="EMBL" id="KIM80398.1"/>
    </source>
</evidence>
<accession>A0A0C3B2F4</accession>
<evidence type="ECO:0000256" key="8">
    <source>
        <dbReference type="ARBA" id="ARBA00034808"/>
    </source>
</evidence>
<dbReference type="PANTHER" id="PTHR13710">
    <property type="entry name" value="DNA HELICASE RECQ FAMILY MEMBER"/>
    <property type="match status" value="1"/>
</dbReference>
<dbReference type="GO" id="GO:0005634">
    <property type="term" value="C:nucleus"/>
    <property type="evidence" value="ECO:0007669"/>
    <property type="project" value="TreeGrafter"/>
</dbReference>
<dbReference type="InterPro" id="IPR011545">
    <property type="entry name" value="DEAD/DEAH_box_helicase_dom"/>
</dbReference>
<dbReference type="AlphaFoldDB" id="A0A0C3B2F4"/>
<reference evidence="11 12" key="1">
    <citation type="submission" date="2014-04" db="EMBL/GenBank/DDBJ databases">
        <authorList>
            <consortium name="DOE Joint Genome Institute"/>
            <person name="Kuo A."/>
            <person name="Tarkka M."/>
            <person name="Buscot F."/>
            <person name="Kohler A."/>
            <person name="Nagy L.G."/>
            <person name="Floudas D."/>
            <person name="Copeland A."/>
            <person name="Barry K.W."/>
            <person name="Cichocki N."/>
            <person name="Veneault-Fourrey C."/>
            <person name="LaButti K."/>
            <person name="Lindquist E.A."/>
            <person name="Lipzen A."/>
            <person name="Lundell T."/>
            <person name="Morin E."/>
            <person name="Murat C."/>
            <person name="Sun H."/>
            <person name="Tunlid A."/>
            <person name="Henrissat B."/>
            <person name="Grigoriev I.V."/>
            <person name="Hibbett D.S."/>
            <person name="Martin F."/>
            <person name="Nordberg H.P."/>
            <person name="Cantor M.N."/>
            <person name="Hua S.X."/>
        </authorList>
    </citation>
    <scope>NUCLEOTIDE SEQUENCE [LARGE SCALE GENOMIC DNA]</scope>
    <source>
        <strain evidence="11 12">F 1598</strain>
    </source>
</reference>
<keyword evidence="3" id="KW-0067">ATP-binding</keyword>
<evidence type="ECO:0000256" key="4">
    <source>
        <dbReference type="ARBA" id="ARBA00023125"/>
    </source>
</evidence>
<evidence type="ECO:0000256" key="7">
    <source>
        <dbReference type="ARBA" id="ARBA00034617"/>
    </source>
</evidence>
<dbReference type="Pfam" id="PF00271">
    <property type="entry name" value="Helicase_C"/>
    <property type="match status" value="1"/>
</dbReference>
<feature type="domain" description="Helicase C-terminal" evidence="10">
    <location>
        <begin position="265"/>
        <end position="376"/>
    </location>
</feature>
<feature type="domain" description="Helicase ATP-binding" evidence="9">
    <location>
        <begin position="79"/>
        <end position="240"/>
    </location>
</feature>
<dbReference type="GO" id="GO:0009378">
    <property type="term" value="F:four-way junction helicase activity"/>
    <property type="evidence" value="ECO:0007669"/>
    <property type="project" value="TreeGrafter"/>
</dbReference>
<dbReference type="SMART" id="SM00487">
    <property type="entry name" value="DEXDc"/>
    <property type="match status" value="1"/>
</dbReference>
<dbReference type="STRING" id="765440.A0A0C3B2F4"/>
<dbReference type="GO" id="GO:0003677">
    <property type="term" value="F:DNA binding"/>
    <property type="evidence" value="ECO:0007669"/>
    <property type="project" value="UniProtKB-KW"/>
</dbReference>
<reference evidence="12" key="2">
    <citation type="submission" date="2015-01" db="EMBL/GenBank/DDBJ databases">
        <title>Evolutionary Origins and Diversification of the Mycorrhizal Mutualists.</title>
        <authorList>
            <consortium name="DOE Joint Genome Institute"/>
            <consortium name="Mycorrhizal Genomics Consortium"/>
            <person name="Kohler A."/>
            <person name="Kuo A."/>
            <person name="Nagy L.G."/>
            <person name="Floudas D."/>
            <person name="Copeland A."/>
            <person name="Barry K.W."/>
            <person name="Cichocki N."/>
            <person name="Veneault-Fourrey C."/>
            <person name="LaButti K."/>
            <person name="Lindquist E.A."/>
            <person name="Lipzen A."/>
            <person name="Lundell T."/>
            <person name="Morin E."/>
            <person name="Murat C."/>
            <person name="Riley R."/>
            <person name="Ohm R."/>
            <person name="Sun H."/>
            <person name="Tunlid A."/>
            <person name="Henrissat B."/>
            <person name="Grigoriev I.V."/>
            <person name="Hibbett D.S."/>
            <person name="Martin F."/>
        </authorList>
    </citation>
    <scope>NUCLEOTIDE SEQUENCE [LARGE SCALE GENOMIC DNA]</scope>
    <source>
        <strain evidence="12">F 1598</strain>
    </source>
</reference>
<keyword evidence="6" id="KW-0539">Nucleus</keyword>
<comment type="similarity">
    <text evidence="1">Belongs to the helicase family. RecQ subfamily.</text>
</comment>
<keyword evidence="4" id="KW-0238">DNA-binding</keyword>
<keyword evidence="5" id="KW-0413">Isomerase</keyword>
<proteinExistence type="inferred from homology"/>
<dbReference type="Pfam" id="PF00270">
    <property type="entry name" value="DEAD"/>
    <property type="match status" value="1"/>
</dbReference>
<evidence type="ECO:0000259" key="9">
    <source>
        <dbReference type="PROSITE" id="PS51192"/>
    </source>
</evidence>
<dbReference type="GO" id="GO:0005694">
    <property type="term" value="C:chromosome"/>
    <property type="evidence" value="ECO:0007669"/>
    <property type="project" value="TreeGrafter"/>
</dbReference>
<name>A0A0C3B2F4_PILCF</name>
<dbReference type="InterPro" id="IPR001650">
    <property type="entry name" value="Helicase_C-like"/>
</dbReference>
<evidence type="ECO:0000256" key="1">
    <source>
        <dbReference type="ARBA" id="ARBA00005446"/>
    </source>
</evidence>
<dbReference type="GO" id="GO:0000724">
    <property type="term" value="P:double-strand break repair via homologous recombination"/>
    <property type="evidence" value="ECO:0007669"/>
    <property type="project" value="TreeGrafter"/>
</dbReference>
<comment type="catalytic activity">
    <reaction evidence="7">
        <text>Couples ATP hydrolysis with the unwinding of duplex DNA by translocating in the 3'-5' direction.</text>
        <dbReference type="EC" id="5.6.2.4"/>
    </reaction>
</comment>
<evidence type="ECO:0000256" key="2">
    <source>
        <dbReference type="ARBA" id="ARBA00022741"/>
    </source>
</evidence>
<dbReference type="GO" id="GO:0005524">
    <property type="term" value="F:ATP binding"/>
    <property type="evidence" value="ECO:0007669"/>
    <property type="project" value="UniProtKB-KW"/>
</dbReference>
<evidence type="ECO:0000313" key="12">
    <source>
        <dbReference type="Proteomes" id="UP000054166"/>
    </source>
</evidence>
<organism evidence="11 12">
    <name type="scientific">Piloderma croceum (strain F 1598)</name>
    <dbReference type="NCBI Taxonomy" id="765440"/>
    <lineage>
        <taxon>Eukaryota</taxon>
        <taxon>Fungi</taxon>
        <taxon>Dikarya</taxon>
        <taxon>Basidiomycota</taxon>
        <taxon>Agaricomycotina</taxon>
        <taxon>Agaricomycetes</taxon>
        <taxon>Agaricomycetidae</taxon>
        <taxon>Atheliales</taxon>
        <taxon>Atheliaceae</taxon>
        <taxon>Piloderma</taxon>
    </lineage>
</organism>
<dbReference type="PROSITE" id="PS51194">
    <property type="entry name" value="HELICASE_CTER"/>
    <property type="match status" value="1"/>
</dbReference>
<protein>
    <recommendedName>
        <fullName evidence="8">DNA 3'-5' helicase</fullName>
        <ecNumber evidence="8">5.6.2.4</ecNumber>
    </recommendedName>
</protein>
<gene>
    <name evidence="11" type="ORF">PILCRDRAFT_9585</name>
</gene>